<comment type="caution">
    <text evidence="1">The sequence shown here is derived from an EMBL/GenBank/DDBJ whole genome shotgun (WGS) entry which is preliminary data.</text>
</comment>
<evidence type="ECO:0000313" key="1">
    <source>
        <dbReference type="EMBL" id="KAG9277917.1"/>
    </source>
</evidence>
<accession>A0A8T2M4D3</accession>
<reference evidence="1 2" key="1">
    <citation type="submission" date="2021-07" db="EMBL/GenBank/DDBJ databases">
        <authorList>
            <person name="Imarazene B."/>
            <person name="Zahm M."/>
            <person name="Klopp C."/>
            <person name="Cabau C."/>
            <person name="Beille S."/>
            <person name="Jouanno E."/>
            <person name="Castinel A."/>
            <person name="Lluch J."/>
            <person name="Gil L."/>
            <person name="Kuchtly C."/>
            <person name="Lopez Roques C."/>
            <person name="Donnadieu C."/>
            <person name="Parrinello H."/>
            <person name="Journot L."/>
            <person name="Du K."/>
            <person name="Schartl M."/>
            <person name="Retaux S."/>
            <person name="Guiguen Y."/>
        </authorList>
    </citation>
    <scope>NUCLEOTIDE SEQUENCE [LARGE SCALE GENOMIC DNA]</scope>
    <source>
        <strain evidence="1">Pach_M1</strain>
        <tissue evidence="1">Testis</tissue>
    </source>
</reference>
<dbReference type="Proteomes" id="UP000752171">
    <property type="component" value="Unassembled WGS sequence"/>
</dbReference>
<protein>
    <submittedName>
        <fullName evidence="1">Uncharacterized protein</fullName>
    </submittedName>
</protein>
<name>A0A8T2M4D3_ASTMX</name>
<dbReference type="EMBL" id="JAICCE010000005">
    <property type="protein sequence ID" value="KAG9277917.1"/>
    <property type="molecule type" value="Genomic_DNA"/>
</dbReference>
<proteinExistence type="predicted"/>
<gene>
    <name evidence="1" type="ORF">AMEX_G7967</name>
</gene>
<sequence length="91" mass="10397">MILTHVQIRFTDGKSALQSVSFPAFHTTSAWSQIPDVSSVAVQRRFADPGRIGGAAQEREKFKLSARTNCHLLNLRLRRLHEQKYRGFTTR</sequence>
<dbReference type="AlphaFoldDB" id="A0A8T2M4D3"/>
<evidence type="ECO:0000313" key="2">
    <source>
        <dbReference type="Proteomes" id="UP000752171"/>
    </source>
</evidence>
<organism evidence="1 2">
    <name type="scientific">Astyanax mexicanus</name>
    <name type="common">Blind cave fish</name>
    <name type="synonym">Astyanax fasciatus mexicanus</name>
    <dbReference type="NCBI Taxonomy" id="7994"/>
    <lineage>
        <taxon>Eukaryota</taxon>
        <taxon>Metazoa</taxon>
        <taxon>Chordata</taxon>
        <taxon>Craniata</taxon>
        <taxon>Vertebrata</taxon>
        <taxon>Euteleostomi</taxon>
        <taxon>Actinopterygii</taxon>
        <taxon>Neopterygii</taxon>
        <taxon>Teleostei</taxon>
        <taxon>Ostariophysi</taxon>
        <taxon>Characiformes</taxon>
        <taxon>Characoidei</taxon>
        <taxon>Acestrorhamphidae</taxon>
        <taxon>Acestrorhamphinae</taxon>
        <taxon>Astyanax</taxon>
    </lineage>
</organism>